<dbReference type="InterPro" id="IPR002500">
    <property type="entry name" value="PAPS_reduct_dom"/>
</dbReference>
<sequence length="708" mass="78950">MELQNGANQYSLQNPGVEGFSLAETKMPIDFTPGGIKAVKSENRRNDSLYWIDPQKITVIPGVNLRSKGPKRDARVRKLADDMKLNGFRHDCPINCIVLDNGKGEDLIVPYNGETRLDAVRLANAEGANIDQIPVLMAPKTMSLDDVIKAQIKCNDGEPFSMLDTAQGVKLMYERGFSIQDVAQEFSCTTQHVDNLLVLATAPKSIVNMIASDQVSPTYAVSMIRQHGPERAARELLAALMQAIDKGKTRIKPKDAPEAVFRSALKKSSSKLFERALRIQEDPAYGQLREETRSREGSIVSSIQHLINVSGGKDSTAVYLRAIESGRPFRAVFADTGNEDRRVYDYVHELPHLTGGPAIETVRADFSQQLEQHRDYLIKAWPAELVAGRPGKWSFRPRRSAEADMAPGAVLAPTTAMPEQGNVYDQWRAPVVERNGAWVWSAGFEPMSPDGAAEVVRIAAEMHKATGNPFLDLCISKGRFPSRMAQFCTEELKTIPITTQVVGPMLKAGPVLQWLGIRAEESANRAKQPRFNRHESGCHVWRPIFDWTVQQVWDQHRRHGIKPNPLYSLGMGRVGCMPCINCRKSELRNIADLFPDHIDRIRQWEQVVASANKRHSATFFPAVTDPTDVDRPGTYSRIDTLVEWSRTSRGGRQFDLFFQKQQGGGCTSDLGLCEVEMEAPYHPGERSQDLVEPAAQLTRKAQVVQAMV</sequence>
<dbReference type="EMBL" id="MRDB01000146">
    <property type="protein sequence ID" value="RKL20932.1"/>
    <property type="molecule type" value="Genomic_DNA"/>
</dbReference>
<reference evidence="2 3" key="1">
    <citation type="journal article" date="2018" name="Sci. Rep.">
        <title>Characterisation of pathogen-specific regions and novel effector candidates in Fusarium oxysporum f. sp. cepae.</title>
        <authorList>
            <person name="Armitage A.D."/>
            <person name="Taylor A."/>
            <person name="Sobczyk M.K."/>
            <person name="Baxter L."/>
            <person name="Greenfield B.P."/>
            <person name="Bates H.J."/>
            <person name="Wilson F."/>
            <person name="Jackson A.C."/>
            <person name="Ott S."/>
            <person name="Harrison R.J."/>
            <person name="Clarkson J.P."/>
        </authorList>
    </citation>
    <scope>NUCLEOTIDE SEQUENCE [LARGE SCALE GENOMIC DNA]</scope>
    <source>
        <strain evidence="2 3">Fp_A8</strain>
    </source>
</reference>
<evidence type="ECO:0000259" key="1">
    <source>
        <dbReference type="Pfam" id="PF01507"/>
    </source>
</evidence>
<protein>
    <recommendedName>
        <fullName evidence="1">Phosphoadenosine phosphosulphate reductase domain-containing protein</fullName>
    </recommendedName>
</protein>
<feature type="non-terminal residue" evidence="2">
    <location>
        <position position="708"/>
    </location>
</feature>
<dbReference type="PANTHER" id="PTHR43196">
    <property type="entry name" value="SULFATE ADENYLYLTRANSFERASE SUBUNIT 2"/>
    <property type="match status" value="1"/>
</dbReference>
<dbReference type="GO" id="GO:0003824">
    <property type="term" value="F:catalytic activity"/>
    <property type="evidence" value="ECO:0007669"/>
    <property type="project" value="InterPro"/>
</dbReference>
<dbReference type="InterPro" id="IPR050128">
    <property type="entry name" value="Sulfate_adenylyltrnsfr_sub2"/>
</dbReference>
<dbReference type="SUPFAM" id="SSF52402">
    <property type="entry name" value="Adenine nucleotide alpha hydrolases-like"/>
    <property type="match status" value="1"/>
</dbReference>
<dbReference type="Gene3D" id="1.10.10.2830">
    <property type="match status" value="1"/>
</dbReference>
<dbReference type="Pfam" id="PF01507">
    <property type="entry name" value="PAPS_reduct"/>
    <property type="match status" value="1"/>
</dbReference>
<dbReference type="InterPro" id="IPR014729">
    <property type="entry name" value="Rossmann-like_a/b/a_fold"/>
</dbReference>
<gene>
    <name evidence="2" type="ORF">BFJ72_g14940</name>
</gene>
<evidence type="ECO:0000313" key="3">
    <source>
        <dbReference type="Proteomes" id="UP000283569"/>
    </source>
</evidence>
<accession>A0A420RV90</accession>
<proteinExistence type="predicted"/>
<dbReference type="PANTHER" id="PTHR43196:SF2">
    <property type="entry name" value="PHOSPHOADENOSINE PHOSPHOSULFATE REDUCTASE"/>
    <property type="match status" value="1"/>
</dbReference>
<dbReference type="AlphaFoldDB" id="A0A420RV90"/>
<comment type="caution">
    <text evidence="2">The sequence shown here is derived from an EMBL/GenBank/DDBJ whole genome shotgun (WGS) entry which is preliminary data.</text>
</comment>
<name>A0A420RV90_GIBIN</name>
<feature type="domain" description="Phosphoadenosine phosphosulphate reductase" evidence="1">
    <location>
        <begin position="511"/>
        <end position="581"/>
    </location>
</feature>
<dbReference type="Gene3D" id="3.40.50.620">
    <property type="entry name" value="HUPs"/>
    <property type="match status" value="2"/>
</dbReference>
<dbReference type="Proteomes" id="UP000283569">
    <property type="component" value="Unassembled WGS sequence"/>
</dbReference>
<dbReference type="SUPFAM" id="SSF109709">
    <property type="entry name" value="KorB DNA-binding domain-like"/>
    <property type="match status" value="1"/>
</dbReference>
<organism evidence="2 3">
    <name type="scientific">Gibberella intermedia</name>
    <name type="common">Bulb rot disease fungus</name>
    <name type="synonym">Fusarium proliferatum</name>
    <dbReference type="NCBI Taxonomy" id="948311"/>
    <lineage>
        <taxon>Eukaryota</taxon>
        <taxon>Fungi</taxon>
        <taxon>Dikarya</taxon>
        <taxon>Ascomycota</taxon>
        <taxon>Pezizomycotina</taxon>
        <taxon>Sordariomycetes</taxon>
        <taxon>Hypocreomycetidae</taxon>
        <taxon>Hypocreales</taxon>
        <taxon>Nectriaceae</taxon>
        <taxon>Fusarium</taxon>
        <taxon>Fusarium fujikuroi species complex</taxon>
    </lineage>
</organism>
<evidence type="ECO:0000313" key="2">
    <source>
        <dbReference type="EMBL" id="RKL20932.1"/>
    </source>
</evidence>